<feature type="domain" description="RIH" evidence="1">
    <location>
        <begin position="35"/>
        <end position="134"/>
    </location>
</feature>
<evidence type="ECO:0000259" key="1">
    <source>
        <dbReference type="Pfam" id="PF01365"/>
    </source>
</evidence>
<dbReference type="Proteomes" id="UP000094527">
    <property type="component" value="Unassembled WGS sequence"/>
</dbReference>
<dbReference type="EMBL" id="LJIJ01000960">
    <property type="protein sequence ID" value="ODM93538.1"/>
    <property type="molecule type" value="Genomic_DNA"/>
</dbReference>
<comment type="caution">
    <text evidence="2">The sequence shown here is derived from an EMBL/GenBank/DDBJ whole genome shotgun (WGS) entry which is preliminary data.</text>
</comment>
<dbReference type="GO" id="GO:0030018">
    <property type="term" value="C:Z disc"/>
    <property type="evidence" value="ECO:0007669"/>
    <property type="project" value="TreeGrafter"/>
</dbReference>
<accession>A0A1D2MKN1</accession>
<dbReference type="AlphaFoldDB" id="A0A1D2MKN1"/>
<dbReference type="OMA" id="FEVFFAP"/>
<dbReference type="PANTHER" id="PTHR46399">
    <property type="entry name" value="B30.2/SPRY DOMAIN-CONTAINING PROTEIN"/>
    <property type="match status" value="1"/>
</dbReference>
<protein>
    <submittedName>
        <fullName evidence="2">Ryanodine receptor 44F</fullName>
    </submittedName>
</protein>
<organism evidence="2 3">
    <name type="scientific">Orchesella cincta</name>
    <name type="common">Springtail</name>
    <name type="synonym">Podura cincta</name>
    <dbReference type="NCBI Taxonomy" id="48709"/>
    <lineage>
        <taxon>Eukaryota</taxon>
        <taxon>Metazoa</taxon>
        <taxon>Ecdysozoa</taxon>
        <taxon>Arthropoda</taxon>
        <taxon>Hexapoda</taxon>
        <taxon>Collembola</taxon>
        <taxon>Entomobryomorpha</taxon>
        <taxon>Entomobryoidea</taxon>
        <taxon>Orchesellidae</taxon>
        <taxon>Orchesellinae</taxon>
        <taxon>Orchesella</taxon>
    </lineage>
</organism>
<keyword evidence="3" id="KW-1185">Reference proteome</keyword>
<evidence type="ECO:0000313" key="2">
    <source>
        <dbReference type="EMBL" id="ODM93538.1"/>
    </source>
</evidence>
<name>A0A1D2MKN1_ORCCI</name>
<dbReference type="InterPro" id="IPR015925">
    <property type="entry name" value="Ryanodine_IP3_receptor"/>
</dbReference>
<evidence type="ECO:0000313" key="3">
    <source>
        <dbReference type="Proteomes" id="UP000094527"/>
    </source>
</evidence>
<dbReference type="GO" id="GO:0042383">
    <property type="term" value="C:sarcolemma"/>
    <property type="evidence" value="ECO:0007669"/>
    <property type="project" value="TreeGrafter"/>
</dbReference>
<dbReference type="GO" id="GO:0014808">
    <property type="term" value="P:release of sequestered calcium ion into cytosol by sarcoplasmic reticulum"/>
    <property type="evidence" value="ECO:0007669"/>
    <property type="project" value="TreeGrafter"/>
</dbReference>
<gene>
    <name evidence="2" type="ORF">Ocin01_13142</name>
</gene>
<dbReference type="GO" id="GO:0006941">
    <property type="term" value="P:striated muscle contraction"/>
    <property type="evidence" value="ECO:0007669"/>
    <property type="project" value="TreeGrafter"/>
</dbReference>
<dbReference type="GO" id="GO:0005790">
    <property type="term" value="C:smooth endoplasmic reticulum"/>
    <property type="evidence" value="ECO:0007669"/>
    <property type="project" value="TreeGrafter"/>
</dbReference>
<dbReference type="PANTHER" id="PTHR46399:SF8">
    <property type="entry name" value="B30.2_SPRY DOMAIN-CONTAINING PROTEIN"/>
    <property type="match status" value="1"/>
</dbReference>
<reference evidence="2 3" key="1">
    <citation type="journal article" date="2016" name="Genome Biol. Evol.">
        <title>Gene Family Evolution Reflects Adaptation to Soil Environmental Stressors in the Genome of the Collembolan Orchesella cincta.</title>
        <authorList>
            <person name="Faddeeva-Vakhrusheva A."/>
            <person name="Derks M.F."/>
            <person name="Anvar S.Y."/>
            <person name="Agamennone V."/>
            <person name="Suring W."/>
            <person name="Smit S."/>
            <person name="van Straalen N.M."/>
            <person name="Roelofs D."/>
        </authorList>
    </citation>
    <scope>NUCLEOTIDE SEQUENCE [LARGE SCALE GENOMIC DNA]</scope>
    <source>
        <tissue evidence="2">Mixed pool</tissue>
    </source>
</reference>
<keyword evidence="2" id="KW-0675">Receptor</keyword>
<dbReference type="InterPro" id="IPR000699">
    <property type="entry name" value="RIH_dom"/>
</dbReference>
<dbReference type="GO" id="GO:0034704">
    <property type="term" value="C:calcium channel complex"/>
    <property type="evidence" value="ECO:0007669"/>
    <property type="project" value="TreeGrafter"/>
</dbReference>
<proteinExistence type="predicted"/>
<dbReference type="OrthoDB" id="300855at2759"/>
<dbReference type="GO" id="GO:0033017">
    <property type="term" value="C:sarcoplasmic reticulum membrane"/>
    <property type="evidence" value="ECO:0007669"/>
    <property type="project" value="TreeGrafter"/>
</dbReference>
<dbReference type="Pfam" id="PF01365">
    <property type="entry name" value="RYDR_ITPR"/>
    <property type="match status" value="1"/>
</dbReference>
<dbReference type="STRING" id="48709.A0A1D2MKN1"/>
<dbReference type="GO" id="GO:0005219">
    <property type="term" value="F:ryanodine-sensitive calcium-release channel activity"/>
    <property type="evidence" value="ECO:0007669"/>
    <property type="project" value="TreeGrafter"/>
</dbReference>
<sequence>MALMMNTLGRAQVQSEAQGAPPLVGKELNSLLKKRTSRQNQKAMFEHLGFLLENSNILLSRPSLRGSTPLDVAYSSLMENTELALALREHLLEKVAVYLSRTGLQSNGELVEKGYPDLGWDPVEGERYLDFLRDGLLRAIIDANKFSDRISARNDGLHDTELVHPMPESEEDEDYIDTGAAILAFYCTLVDLLGRCARMPLLSHWVKMSLYEQEPSFELEFEVFFAPLQRPGDPPKRDMPPGLVPNHKQSIVRFLERVYGVEERDLFMRLLEDAFLPDLRAATMLDRSKRHDGGDSEMDLR</sequence>